<organism evidence="5 6">
    <name type="scientific">Paramecium tetraurelia</name>
    <dbReference type="NCBI Taxonomy" id="5888"/>
    <lineage>
        <taxon>Eukaryota</taxon>
        <taxon>Sar</taxon>
        <taxon>Alveolata</taxon>
        <taxon>Ciliophora</taxon>
        <taxon>Intramacronucleata</taxon>
        <taxon>Oligohymenophorea</taxon>
        <taxon>Peniculida</taxon>
        <taxon>Parameciidae</taxon>
        <taxon>Paramecium</taxon>
    </lineage>
</organism>
<dbReference type="eggNOG" id="KOG0059">
    <property type="taxonomic scope" value="Eukaryota"/>
</dbReference>
<dbReference type="InterPro" id="IPR027417">
    <property type="entry name" value="P-loop_NTPase"/>
</dbReference>
<sequence length="384" mass="45563">MVLLNALLLQVVWPFMVKPPLTTETLYYTIACFTKEQSSSSQNFSRREQQFKKEFWSRSISYRVRVNVVIIKRSFQNVQIVKSIWEWMCCSSKCTSLINKSGGYVKIKNQVVHRGNYEIFQEVYVHNLIASEKMQHLKNFQVEKIYVSQLSVYVIFECQIQIQNRIITKTRIYSINTYFLQTMQLEKYNNRQSDRLSGGNKRTLCVSNVLIRGPCFQFIDEPSTDVDPIAKRFLWRTLKLGTKGSLILTTHTTDEAENLRDKIAILVKGQIYCLGSPQELRIKYGDGYDMKLREYKNRQEITQFLKQQFKNITQIGEKDQENLQFHINYRKFQLLDTWQVFRFYNAYFSLAELVQRNLIHNFSINQSSLESVFLQFQKQIDQYN</sequence>
<dbReference type="AlphaFoldDB" id="A0E5K5"/>
<feature type="chain" id="PRO_5002624268" description="ABC transporter domain-containing protein" evidence="3">
    <location>
        <begin position="24"/>
        <end position="384"/>
    </location>
</feature>
<dbReference type="InterPro" id="IPR003439">
    <property type="entry name" value="ABC_transporter-like_ATP-bd"/>
</dbReference>
<dbReference type="OrthoDB" id="312406at2759"/>
<dbReference type="Proteomes" id="UP000000600">
    <property type="component" value="Unassembled WGS sequence"/>
</dbReference>
<dbReference type="PROSITE" id="PS50893">
    <property type="entry name" value="ABC_TRANSPORTER_2"/>
    <property type="match status" value="1"/>
</dbReference>
<dbReference type="PANTHER" id="PTHR19229:SF36">
    <property type="entry name" value="ATP-BINDING CASSETTE SUB-FAMILY A MEMBER 2"/>
    <property type="match status" value="1"/>
</dbReference>
<dbReference type="GO" id="GO:0140359">
    <property type="term" value="F:ABC-type transporter activity"/>
    <property type="evidence" value="ECO:0007669"/>
    <property type="project" value="InterPro"/>
</dbReference>
<gene>
    <name evidence="5" type="ORF">GSPATT00003433001</name>
</gene>
<dbReference type="GeneID" id="5043754"/>
<dbReference type="EMBL" id="CT868660">
    <property type="protein sequence ID" value="CAK90572.1"/>
    <property type="molecule type" value="Genomic_DNA"/>
</dbReference>
<dbReference type="GO" id="GO:0016020">
    <property type="term" value="C:membrane"/>
    <property type="evidence" value="ECO:0007669"/>
    <property type="project" value="InterPro"/>
</dbReference>
<evidence type="ECO:0000313" key="5">
    <source>
        <dbReference type="EMBL" id="CAK90572.1"/>
    </source>
</evidence>
<evidence type="ECO:0000256" key="3">
    <source>
        <dbReference type="SAM" id="SignalP"/>
    </source>
</evidence>
<reference evidence="5 6" key="1">
    <citation type="journal article" date="2006" name="Nature">
        <title>Global trends of whole-genome duplications revealed by the ciliate Paramecium tetraurelia.</title>
        <authorList>
            <consortium name="Genoscope"/>
            <person name="Aury J.-M."/>
            <person name="Jaillon O."/>
            <person name="Duret L."/>
            <person name="Noel B."/>
            <person name="Jubin C."/>
            <person name="Porcel B.M."/>
            <person name="Segurens B."/>
            <person name="Daubin V."/>
            <person name="Anthouard V."/>
            <person name="Aiach N."/>
            <person name="Arnaiz O."/>
            <person name="Billaut A."/>
            <person name="Beisson J."/>
            <person name="Blanc I."/>
            <person name="Bouhouche K."/>
            <person name="Camara F."/>
            <person name="Duharcourt S."/>
            <person name="Guigo R."/>
            <person name="Gogendeau D."/>
            <person name="Katinka M."/>
            <person name="Keller A.-M."/>
            <person name="Kissmehl R."/>
            <person name="Klotz C."/>
            <person name="Koll F."/>
            <person name="Le Moue A."/>
            <person name="Lepere C."/>
            <person name="Malinsky S."/>
            <person name="Nowacki M."/>
            <person name="Nowak J.K."/>
            <person name="Plattner H."/>
            <person name="Poulain J."/>
            <person name="Ruiz F."/>
            <person name="Serrano V."/>
            <person name="Zagulski M."/>
            <person name="Dessen P."/>
            <person name="Betermier M."/>
            <person name="Weissenbach J."/>
            <person name="Scarpelli C."/>
            <person name="Schachter V."/>
            <person name="Sperling L."/>
            <person name="Meyer E."/>
            <person name="Cohen J."/>
            <person name="Wincker P."/>
        </authorList>
    </citation>
    <scope>NUCLEOTIDE SEQUENCE [LARGE SCALE GENOMIC DNA]</scope>
    <source>
        <strain evidence="5 6">Stock d4-2</strain>
    </source>
</reference>
<protein>
    <recommendedName>
        <fullName evidence="4">ABC transporter domain-containing protein</fullName>
    </recommendedName>
</protein>
<dbReference type="KEGG" id="ptm:GSPATT00003433001"/>
<dbReference type="InterPro" id="IPR026082">
    <property type="entry name" value="ABCA"/>
</dbReference>
<proteinExistence type="predicted"/>
<name>A0E5K5_PARTE</name>
<keyword evidence="6" id="KW-1185">Reference proteome</keyword>
<keyword evidence="3" id="KW-0732">Signal</keyword>
<evidence type="ECO:0000256" key="1">
    <source>
        <dbReference type="ARBA" id="ARBA00022448"/>
    </source>
</evidence>
<dbReference type="SUPFAM" id="SSF52540">
    <property type="entry name" value="P-loop containing nucleoside triphosphate hydrolases"/>
    <property type="match status" value="1"/>
</dbReference>
<dbReference type="HOGENOM" id="CLU_720532_0_0_1"/>
<feature type="signal peptide" evidence="3">
    <location>
        <begin position="1"/>
        <end position="23"/>
    </location>
</feature>
<dbReference type="PANTHER" id="PTHR19229">
    <property type="entry name" value="ATP-BINDING CASSETTE TRANSPORTER SUBFAMILY A ABCA"/>
    <property type="match status" value="1"/>
</dbReference>
<feature type="domain" description="ABC transporter" evidence="4">
    <location>
        <begin position="45"/>
        <end position="293"/>
    </location>
</feature>
<accession>A0E5K5</accession>
<dbReference type="Gene3D" id="3.40.50.300">
    <property type="entry name" value="P-loop containing nucleotide triphosphate hydrolases"/>
    <property type="match status" value="1"/>
</dbReference>
<evidence type="ECO:0000313" key="6">
    <source>
        <dbReference type="Proteomes" id="UP000000600"/>
    </source>
</evidence>
<evidence type="ECO:0000256" key="2">
    <source>
        <dbReference type="ARBA" id="ARBA00022737"/>
    </source>
</evidence>
<keyword evidence="2" id="KW-0677">Repeat</keyword>
<dbReference type="RefSeq" id="XP_001457969.1">
    <property type="nucleotide sequence ID" value="XM_001457932.1"/>
</dbReference>
<evidence type="ECO:0000259" key="4">
    <source>
        <dbReference type="PROSITE" id="PS50893"/>
    </source>
</evidence>
<keyword evidence="1" id="KW-0813">Transport</keyword>
<dbReference type="GO" id="GO:0016887">
    <property type="term" value="F:ATP hydrolysis activity"/>
    <property type="evidence" value="ECO:0007669"/>
    <property type="project" value="InterPro"/>
</dbReference>
<dbReference type="STRING" id="5888.A0E5K5"/>
<dbReference type="InParanoid" id="A0E5K5"/>
<dbReference type="GO" id="GO:0005524">
    <property type="term" value="F:ATP binding"/>
    <property type="evidence" value="ECO:0007669"/>
    <property type="project" value="InterPro"/>
</dbReference>